<dbReference type="Pfam" id="PF12545">
    <property type="entry name" value="DUF3739"/>
    <property type="match status" value="1"/>
</dbReference>
<gene>
    <name evidence="2" type="ORF">EZJ58_4084</name>
</gene>
<evidence type="ECO:0000313" key="3">
    <source>
        <dbReference type="Proteomes" id="UP000294555"/>
    </source>
</evidence>
<reference evidence="2 3" key="1">
    <citation type="submission" date="2019-02" db="EMBL/GenBank/DDBJ databases">
        <title>Investigation of anaerobic lignin degradation for improved lignocellulosic biofuels.</title>
        <authorList>
            <person name="Deangelis K."/>
        </authorList>
    </citation>
    <scope>NUCLEOTIDE SEQUENCE [LARGE SCALE GENOMIC DNA]</scope>
    <source>
        <strain evidence="2 3">159R</strain>
    </source>
</reference>
<feature type="domain" description="DUF3739" evidence="1">
    <location>
        <begin position="2905"/>
        <end position="3015"/>
    </location>
</feature>
<organism evidence="2 3">
    <name type="scientific">Sodalis ligni</name>
    <dbReference type="NCBI Taxonomy" id="2697027"/>
    <lineage>
        <taxon>Bacteria</taxon>
        <taxon>Pseudomonadati</taxon>
        <taxon>Pseudomonadota</taxon>
        <taxon>Gammaproteobacteria</taxon>
        <taxon>Enterobacterales</taxon>
        <taxon>Bruguierivoracaceae</taxon>
        <taxon>Sodalis</taxon>
    </lineage>
</organism>
<dbReference type="InterPro" id="IPR021026">
    <property type="entry name" value="Filamn_hemagglutn_DUF3739"/>
</dbReference>
<name>A0A4R1NEG8_9GAMM</name>
<evidence type="ECO:0000259" key="1">
    <source>
        <dbReference type="Pfam" id="PF12545"/>
    </source>
</evidence>
<proteinExistence type="predicted"/>
<evidence type="ECO:0000313" key="2">
    <source>
        <dbReference type="EMBL" id="TCL05862.1"/>
    </source>
</evidence>
<dbReference type="EMBL" id="SJOI01000001">
    <property type="protein sequence ID" value="TCL05862.1"/>
    <property type="molecule type" value="Genomic_DNA"/>
</dbReference>
<keyword evidence="3" id="KW-1185">Reference proteome</keyword>
<sequence length="3112" mass="314603">MVIPAGVRIPFDYNDILSSVPVDAPLASAFTPSVSTTAPIVSASSWEVPAGMSVGIVNSAGNGTIFFSAGSIVPSNATIFFISSIPLGTVIPSSVFPHGIPIPPVLLASYKAGDVVSAPVTLPTGTVVPVGTQFDSSVAIQPVLALGPDIFSAGFSHYAVSSNTGMEIATNVAATVPVYRFDTASRSAPTGSEVSDAADLWLPPTYIDDPIADRLTQRAGASLTFSSLYDFNMTQGSSITVDPGQSVTLYADRQTTIEGAITAHGGNITIANVPNASNGALYGGDGFGFATPTRSIWVGEDSILDVSAQAVVAADAAGRRYGVVPDGGSITLGSGMDSGHNVVAGDAFIIVRPGALLDASGTAETIDVPAGAGLQPTLVASDGGVIALYSASGIYLDGDLRAAAGGGNASGGLLSLNVLSHIYLPYLPTPQSPFAVGEVPEEMQRLRNITIVQQDRPTGLSVGLAPGESDPALKFGDATLSVDKIHAGGFDQLALSTHDLFVFDGDVDLGMKRSIVLSGGVISASANDPHINAALRAPYVKIDGWYNDPSLAGAQVYQYYTGLNNIKGSGFTTASDSNFEVDADLIDVSSAVQFGAFGFQGAGSLYYVGSGPGNIPAQTPGDDDLFAHDSGPHIVNMPGFGNLILHSSGDVRFGTGSLTVPNSLAIQADQIYPMSGATMNILAGLMMTRSSAGGSSAGFGGVAFDPGATLIIRTNGEPAPDTPASVFGNLSIAAPYIDQGGVVRAPLGILAFNTLFTNSPLVPPAPKLVLRDGSLTSTSAQGLTIPFGGTSDGVTYQGTDGTIKDLGATNDYVNGTNLVETGLMIAGESVVGEAGAVLDVSGGGNLLGAGFISGRGGSVNVLTTALVNANPINATFSAASDKVYAIAPGYAAAYAPAIAAKGAGDPAVGQQITIAAGVPGLPAGTYTLLPSSYALAPGAFRVELGGRTPAADAPLHLPNGSILASGYLGIANTAVRDSLPTQVILTAGPTVRTYSQYNETGYADFLRGQASLFDGIRPRLPIDGGIVEFTLGSPSSGKALSFAGSALFSGAEDGIAGALVIKAGSQGVLDITAPGAAALPGHTTLSSDDINAFNAASVLMGGSTFYNDDTGVYTGGRIVFTGDNAVNVLDGATLRAGQIFLVGPAVSVAGGATLDTRGLDGSGLDSSLGYVYGNTGNDVPGSTAVLAVANGWFNFLPFSGTGSIDIGNGASLLTEGSIALGAPGSLNMGDANLGARYLSVTQETVNVGTDASLTAAQAAGSLPAGWNLTQGILDRLLHPSSTAGVPALEQLTIVAGGSVNLFGDVSLDARSQSGGGNVQFVVNSPALYGLANGDEGAHITADAFVWNGIRTGNGWDPSANPTGSIPYGNQDPAVIVPNGPGTGLGTLDIAAQSVLFGYGDHTRVTDGTSLNRYAIGFSAVNISAGDRVTTNDDGALFVGLSRDSSGNVQGGNLTITAPLLTAQQGAVMAYNAGGAVTVTAPAGVTAANTANENNLGGTISFNGDSIVLDTAVALPSGKLTLKTVNDLSIGGNAMIDLSGRHLTFFDKSADSWGGDLVLQSASGDISLAAGSLLDVSAQNNAAGTVTAMATDLMHGRVLFDGALNGSSSGGYSGGEFTIQAQDLGDFSALNDRLNGAGFFGARSFDIKRGDLAFGNEVKANAVSISVDGGSLTVNGTIDASGTAPGTIRLAARDDLHLASSAVLDTHGTVLKIDSYGAPIEADNTPHIELASADGFVNLDGGAVIDMRSADNTARGRLEIDAPRLGGANGTGAGANDIAIYAGAALNIAGAASIAVNGFRTYALPDGGTIDQSYLDGLNIDSSAFINAALGNGALSGRLAGLAAYGSAFHLRPGIEIRSDGTLSTTDDLDFAGYRYGPNANPALLGSGEPGKLVIRAAGDLNINGSITDGFAPPPDSPDDTNFLVPTPSTVAATDIYPTGNVHLLEDWTVPNDAFYSPFGGIVVSDPSGRVYNPGETLKAGTVISATFFGLPLFAWEAGLPIPALLAPGPSSRPVYALAQPLAPGSLSWSMRLVSGADTGAADSRALRSAPDLAGLGNMTLNDPHVAGTDGQSVASVIRTGTGDLELLAGGNYQQMSPYGIYTAGTPIAATGASVNAPYNPARGTFADDGTVLGAANTLYEDTLGSQYMYYMEHGGDLLLTAQGNIDGSLAFDSGEVGGWLWRQGGTELGQATAWGINFGSYTASPSIDPYSGPDYTGVRVHLSTFSGVGTLGGGNANVRAGGDIGDTGGIVIAVGGSGRVMADGSLAQTGGGTLSVKAGGNVGGAGNQFVDIRGDINLSTGDFGSLFGQHFGYDNGLADPRPLDPLKTYSAVTTSGGAFVPGDGTVNILARGDIAMGDVIDPGRIRLTEQTDASSTPGLQGATWFTLWTPDTAINLFGAGGGVSPLSAFQGSDLNANSAIHTSTLFLPSILRATAGNGDIFLFAGQQGASLMLPSPSGELQLLAAGSVIDATASYAYGPLATSMSTLATPFHPAWATYLTDNYTSTLQSSNYWGDPNNIVDSTQAWKVYSSDYGPSGFGGVGGNPFVFGPNTVSDASAFDGDVVSSIYAMDGDILNLRYGEIFESDQVVSGIRTTTDYYRAVKPVQILAGGDIVDLKGLILQNDPNDVSAIAASGNIIEAGVGTLDFTAGVQVAGLKVAGPGTLEVSAGKNIYQGSSAAIESMGPLVSGDQRPGASVVLQAGLGAGTPGGGQVDWTAFARLYLDPANLAGPGALADQPGKVAKTYDVELVGWLRDSFGYAGPAGDALAYFLALPAEQQRIFLRSVYYAELTAGGREFNDSNGPRLGSYLRGREAIAALFPREGAYDGDITLFTAISSGVNISGYVHTDFGGDIQLLAPGGGVTIGTEGLTPGADSGLITQGQGDIQIYSQDSLLLGLSRIMTTFGGNILAWSAEGDINAGRGSKTTVVFTPPKRTYDDTGNVTLSPQVPSTGAGIATLAPIPEVPAGDVDLIAPLGTIDAGEAGIRVSGNINVAALRVVNAENIQVQGKSTGIPTIAAVNVGALTSASQAASSAVQAAEQINRQAQRNQPSIISVQVLGYGAERLEAGGDDNAMRSTGYDPASVVQVVGTGKLDQNSLAQLSEDERRSLQSQ</sequence>
<accession>A0A4R1NEG8</accession>
<comment type="caution">
    <text evidence="2">The sequence shown here is derived from an EMBL/GenBank/DDBJ whole genome shotgun (WGS) entry which is preliminary data.</text>
</comment>
<protein>
    <submittedName>
        <fullName evidence="2">Filamentous hemagglutinin-like outer membrane protein</fullName>
    </submittedName>
</protein>
<dbReference type="Proteomes" id="UP000294555">
    <property type="component" value="Unassembled WGS sequence"/>
</dbReference>